<dbReference type="RefSeq" id="WP_251595531.1">
    <property type="nucleotide sequence ID" value="NZ_JAMLJI010000006.1"/>
</dbReference>
<reference evidence="1 2" key="1">
    <citation type="submission" date="2023-04" db="EMBL/GenBank/DDBJ databases">
        <title>A long-awaited taxogenomic arrangement of the family Halomonadaceae.</title>
        <authorList>
            <person name="De La Haba R."/>
            <person name="Chuvochina M."/>
            <person name="Wittouck S."/>
            <person name="Arahal D.R."/>
            <person name="Sanchez-Porro C."/>
            <person name="Hugenholtz P."/>
            <person name="Ventosa A."/>
        </authorList>
    </citation>
    <scope>NUCLEOTIDE SEQUENCE [LARGE SCALE GENOMIC DNA]</scope>
    <source>
        <strain evidence="1 2">DSM 22428</strain>
    </source>
</reference>
<evidence type="ECO:0000313" key="1">
    <source>
        <dbReference type="EMBL" id="MDR5897270.1"/>
    </source>
</evidence>
<dbReference type="EMBL" id="JARWAO010000010">
    <property type="protein sequence ID" value="MDR5897270.1"/>
    <property type="molecule type" value="Genomic_DNA"/>
</dbReference>
<organism evidence="1 2">
    <name type="scientific">Larsenimonas suaedae</name>
    <dbReference type="NCBI Taxonomy" id="1851019"/>
    <lineage>
        <taxon>Bacteria</taxon>
        <taxon>Pseudomonadati</taxon>
        <taxon>Pseudomonadota</taxon>
        <taxon>Gammaproteobacteria</taxon>
        <taxon>Oceanospirillales</taxon>
        <taxon>Halomonadaceae</taxon>
        <taxon>Larsenimonas</taxon>
    </lineage>
</organism>
<keyword evidence="2" id="KW-1185">Reference proteome</keyword>
<gene>
    <name evidence="1" type="ORF">QC825_14460</name>
</gene>
<sequence length="206" mass="23977">MRQYPCHSPTHESSDWAELEHFVIQSLNDLVDYQTGEILTERAYVTAPIHPAFHSTEAFIPPFDSLSSVEQRDRFMADIDKRTLSRFNGCAAIYNEDKGRHALIKAPINFPTRVFKLMNTLVKALDFQNMLIVSIDQAAELLQCRTNHVQRQLQSLGQLVRVCSTQSGMKRGSLKIQINPAYGYRYFRRELAYRRQIAVRCWYRFD</sequence>
<proteinExistence type="predicted"/>
<comment type="caution">
    <text evidence="1">The sequence shown here is derived from an EMBL/GenBank/DDBJ whole genome shotgun (WGS) entry which is preliminary data.</text>
</comment>
<protein>
    <submittedName>
        <fullName evidence="1">Uncharacterized protein</fullName>
    </submittedName>
</protein>
<name>A0ABU1GYZ0_9GAMM</name>
<accession>A0ABU1GYZ0</accession>
<dbReference type="Proteomes" id="UP001269375">
    <property type="component" value="Unassembled WGS sequence"/>
</dbReference>
<evidence type="ECO:0000313" key="2">
    <source>
        <dbReference type="Proteomes" id="UP001269375"/>
    </source>
</evidence>